<name>A0A2P2KEY2_RHIMU</name>
<protein>
    <submittedName>
        <fullName evidence="1">Uncharacterized protein MANES_02G202700</fullName>
    </submittedName>
</protein>
<sequence length="68" mass="8092">MFNIPQEPAKKSLHFFVFIFELIDKTRSHWSSYPLFRRLILSAIVICNLDGMLKKYVIHLTTYRMGNT</sequence>
<dbReference type="AlphaFoldDB" id="A0A2P2KEY2"/>
<dbReference type="EMBL" id="GGEC01023811">
    <property type="protein sequence ID" value="MBX04295.1"/>
    <property type="molecule type" value="Transcribed_RNA"/>
</dbReference>
<accession>A0A2P2KEY2</accession>
<evidence type="ECO:0000313" key="1">
    <source>
        <dbReference type="EMBL" id="MBX04295.1"/>
    </source>
</evidence>
<organism evidence="1">
    <name type="scientific">Rhizophora mucronata</name>
    <name type="common">Asiatic mangrove</name>
    <dbReference type="NCBI Taxonomy" id="61149"/>
    <lineage>
        <taxon>Eukaryota</taxon>
        <taxon>Viridiplantae</taxon>
        <taxon>Streptophyta</taxon>
        <taxon>Embryophyta</taxon>
        <taxon>Tracheophyta</taxon>
        <taxon>Spermatophyta</taxon>
        <taxon>Magnoliopsida</taxon>
        <taxon>eudicotyledons</taxon>
        <taxon>Gunneridae</taxon>
        <taxon>Pentapetalae</taxon>
        <taxon>rosids</taxon>
        <taxon>fabids</taxon>
        <taxon>Malpighiales</taxon>
        <taxon>Rhizophoraceae</taxon>
        <taxon>Rhizophora</taxon>
    </lineage>
</organism>
<proteinExistence type="predicted"/>
<reference evidence="1" key="1">
    <citation type="submission" date="2018-02" db="EMBL/GenBank/DDBJ databases">
        <title>Rhizophora mucronata_Transcriptome.</title>
        <authorList>
            <person name="Meera S.P."/>
            <person name="Sreeshan A."/>
            <person name="Augustine A."/>
        </authorList>
    </citation>
    <scope>NUCLEOTIDE SEQUENCE</scope>
    <source>
        <tissue evidence="1">Leaf</tissue>
    </source>
</reference>